<dbReference type="InterPro" id="IPR036866">
    <property type="entry name" value="RibonucZ/Hydroxyglut_hydro"/>
</dbReference>
<proteinExistence type="predicted"/>
<dbReference type="Gene3D" id="3.60.15.10">
    <property type="entry name" value="Ribonuclease Z/Hydroxyacylglutathione hydrolase-like"/>
    <property type="match status" value="1"/>
</dbReference>
<gene>
    <name evidence="1" type="ORF">A3B40_00880</name>
</gene>
<dbReference type="Pfam" id="PF13483">
    <property type="entry name" value="Lactamase_B_3"/>
    <property type="match status" value="1"/>
</dbReference>
<dbReference type="AlphaFoldDB" id="A0A1F7IKH1"/>
<sequence>MDIKYLGHASFFIKSKEAKLVTDPFDPKMVGLKFPKVEADIVTVSHHHSDHDQTNLINGEPLVIDMPGEYEKKGLRVFGHQSYHDKQKGAERGENIVYKIEGEGVSLLHCGDLGIVLDDAFIDTIGDVDVLLVPVGGFFTIDAVEASELVKKIEPSIVIPMHYNSSKLNQQVFAKLLPVSEFLKKIGQESAVPVSKLTIKKEELEEEMKVVVMEISS</sequence>
<evidence type="ECO:0008006" key="3">
    <source>
        <dbReference type="Google" id="ProtNLM"/>
    </source>
</evidence>
<dbReference type="PANTHER" id="PTHR42967">
    <property type="entry name" value="METAL DEPENDENT HYDROLASE"/>
    <property type="match status" value="1"/>
</dbReference>
<evidence type="ECO:0000313" key="1">
    <source>
        <dbReference type="EMBL" id="OGK43861.1"/>
    </source>
</evidence>
<comment type="caution">
    <text evidence="1">The sequence shown here is derived from an EMBL/GenBank/DDBJ whole genome shotgun (WGS) entry which is preliminary data.</text>
</comment>
<reference evidence="1 2" key="1">
    <citation type="journal article" date="2016" name="Nat. Commun.">
        <title>Thousands of microbial genomes shed light on interconnected biogeochemical processes in an aquifer system.</title>
        <authorList>
            <person name="Anantharaman K."/>
            <person name="Brown C.T."/>
            <person name="Hug L.A."/>
            <person name="Sharon I."/>
            <person name="Castelle C.J."/>
            <person name="Probst A.J."/>
            <person name="Thomas B.C."/>
            <person name="Singh A."/>
            <person name="Wilkins M.J."/>
            <person name="Karaoz U."/>
            <person name="Brodie E.L."/>
            <person name="Williams K.H."/>
            <person name="Hubbard S.S."/>
            <person name="Banfield J.F."/>
        </authorList>
    </citation>
    <scope>NUCLEOTIDE SEQUENCE [LARGE SCALE GENOMIC DNA]</scope>
</reference>
<organism evidence="1 2">
    <name type="scientific">Candidatus Roizmanbacteria bacterium RIFCSPLOWO2_01_FULL_37_16</name>
    <dbReference type="NCBI Taxonomy" id="1802058"/>
    <lineage>
        <taxon>Bacteria</taxon>
        <taxon>Candidatus Roizmaniibacteriota</taxon>
    </lineage>
</organism>
<protein>
    <recommendedName>
        <fullName evidence="3">Lactamase</fullName>
    </recommendedName>
</protein>
<evidence type="ECO:0000313" key="2">
    <source>
        <dbReference type="Proteomes" id="UP000178040"/>
    </source>
</evidence>
<dbReference type="PANTHER" id="PTHR42967:SF1">
    <property type="entry name" value="MBL FOLD METALLO-HYDROLASE"/>
    <property type="match status" value="1"/>
</dbReference>
<name>A0A1F7IKH1_9BACT</name>
<dbReference type="SUPFAM" id="SSF56281">
    <property type="entry name" value="Metallo-hydrolase/oxidoreductase"/>
    <property type="match status" value="1"/>
</dbReference>
<accession>A0A1F7IKH1</accession>
<dbReference type="Proteomes" id="UP000178040">
    <property type="component" value="Unassembled WGS sequence"/>
</dbReference>
<dbReference type="EMBL" id="MGAI01000036">
    <property type="protein sequence ID" value="OGK43861.1"/>
    <property type="molecule type" value="Genomic_DNA"/>
</dbReference>